<evidence type="ECO:0000256" key="9">
    <source>
        <dbReference type="ARBA" id="ARBA00022741"/>
    </source>
</evidence>
<name>A0A8S1IWH6_9CHLO</name>
<evidence type="ECO:0000313" key="16">
    <source>
        <dbReference type="EMBL" id="CAD7699160.1"/>
    </source>
</evidence>
<dbReference type="CDD" id="cd00739">
    <property type="entry name" value="DHPS"/>
    <property type="match status" value="1"/>
</dbReference>
<dbReference type="GO" id="GO:0046872">
    <property type="term" value="F:metal ion binding"/>
    <property type="evidence" value="ECO:0007669"/>
    <property type="project" value="UniProtKB-KW"/>
</dbReference>
<dbReference type="InterPro" id="IPR045031">
    <property type="entry name" value="DHP_synth-like"/>
</dbReference>
<gene>
    <name evidence="16" type="ORF">OSTQU699_LOCUS4519</name>
</gene>
<dbReference type="GO" id="GO:0005524">
    <property type="term" value="F:ATP binding"/>
    <property type="evidence" value="ECO:0007669"/>
    <property type="project" value="UniProtKB-KW"/>
</dbReference>
<dbReference type="InterPro" id="IPR006390">
    <property type="entry name" value="DHP_synth_dom"/>
</dbReference>
<evidence type="ECO:0000256" key="2">
    <source>
        <dbReference type="ARBA" id="ARBA00000198"/>
    </source>
</evidence>
<dbReference type="GO" id="GO:0016301">
    <property type="term" value="F:kinase activity"/>
    <property type="evidence" value="ECO:0007669"/>
    <property type="project" value="UniProtKB-KW"/>
</dbReference>
<dbReference type="SUPFAM" id="SSF51717">
    <property type="entry name" value="Dihydropteroate synthetase-like"/>
    <property type="match status" value="1"/>
</dbReference>
<comment type="catalytic activity">
    <reaction evidence="1">
        <text>(7,8-dihydropterin-6-yl)methyl diphosphate + 4-aminobenzoate = 7,8-dihydropteroate + diphosphate</text>
        <dbReference type="Rhea" id="RHEA:19949"/>
        <dbReference type="ChEBI" id="CHEBI:17836"/>
        <dbReference type="ChEBI" id="CHEBI:17839"/>
        <dbReference type="ChEBI" id="CHEBI:33019"/>
        <dbReference type="ChEBI" id="CHEBI:72950"/>
        <dbReference type="EC" id="2.5.1.15"/>
    </reaction>
</comment>
<evidence type="ECO:0000256" key="7">
    <source>
        <dbReference type="ARBA" id="ARBA00022679"/>
    </source>
</evidence>
<dbReference type="Pfam" id="PF00809">
    <property type="entry name" value="Pterin_bind"/>
    <property type="match status" value="1"/>
</dbReference>
<dbReference type="Proteomes" id="UP000708148">
    <property type="component" value="Unassembled WGS sequence"/>
</dbReference>
<evidence type="ECO:0000259" key="15">
    <source>
        <dbReference type="PROSITE" id="PS50972"/>
    </source>
</evidence>
<evidence type="ECO:0000256" key="8">
    <source>
        <dbReference type="ARBA" id="ARBA00022723"/>
    </source>
</evidence>
<dbReference type="PANTHER" id="PTHR20941:SF1">
    <property type="entry name" value="FOLIC ACID SYNTHESIS PROTEIN FOL1"/>
    <property type="match status" value="1"/>
</dbReference>
<dbReference type="PROSITE" id="PS50972">
    <property type="entry name" value="PTERIN_BINDING"/>
    <property type="match status" value="1"/>
</dbReference>
<keyword evidence="12" id="KW-0460">Magnesium</keyword>
<dbReference type="InterPro" id="IPR011005">
    <property type="entry name" value="Dihydropteroate_synth-like_sf"/>
</dbReference>
<protein>
    <recommendedName>
        <fullName evidence="15">Pterin-binding domain-containing protein</fullName>
    </recommendedName>
</protein>
<dbReference type="AlphaFoldDB" id="A0A8S1IWH6"/>
<evidence type="ECO:0000256" key="5">
    <source>
        <dbReference type="ARBA" id="ARBA00005051"/>
    </source>
</evidence>
<dbReference type="InterPro" id="IPR000489">
    <property type="entry name" value="Pterin-binding_dom"/>
</dbReference>
<evidence type="ECO:0000256" key="13">
    <source>
        <dbReference type="ARBA" id="ARBA00022909"/>
    </source>
</evidence>
<keyword evidence="13" id="KW-0289">Folate biosynthesis</keyword>
<comment type="catalytic activity">
    <reaction evidence="2">
        <text>6-hydroxymethyl-7,8-dihydropterin + ATP = (7,8-dihydropterin-6-yl)methyl diphosphate + AMP + H(+)</text>
        <dbReference type="Rhea" id="RHEA:11412"/>
        <dbReference type="ChEBI" id="CHEBI:15378"/>
        <dbReference type="ChEBI" id="CHEBI:30616"/>
        <dbReference type="ChEBI" id="CHEBI:44841"/>
        <dbReference type="ChEBI" id="CHEBI:72950"/>
        <dbReference type="ChEBI" id="CHEBI:456215"/>
        <dbReference type="EC" id="2.7.6.3"/>
    </reaction>
</comment>
<evidence type="ECO:0000256" key="4">
    <source>
        <dbReference type="ARBA" id="ARBA00004763"/>
    </source>
</evidence>
<dbReference type="GO" id="GO:0004156">
    <property type="term" value="F:dihydropteroate synthase activity"/>
    <property type="evidence" value="ECO:0007669"/>
    <property type="project" value="UniProtKB-EC"/>
</dbReference>
<dbReference type="Pfam" id="PF01288">
    <property type="entry name" value="HPPK"/>
    <property type="match status" value="1"/>
</dbReference>
<dbReference type="Gene3D" id="3.30.70.560">
    <property type="entry name" value="7,8-Dihydro-6-hydroxymethylpterin-pyrophosphokinase HPPK"/>
    <property type="match status" value="1"/>
</dbReference>
<keyword evidence="11" id="KW-0067">ATP-binding</keyword>
<evidence type="ECO:0000256" key="12">
    <source>
        <dbReference type="ARBA" id="ARBA00022842"/>
    </source>
</evidence>
<proteinExistence type="inferred from homology"/>
<keyword evidence="7" id="KW-0808">Transferase</keyword>
<organism evidence="16 17">
    <name type="scientific">Ostreobium quekettii</name>
    <dbReference type="NCBI Taxonomy" id="121088"/>
    <lineage>
        <taxon>Eukaryota</taxon>
        <taxon>Viridiplantae</taxon>
        <taxon>Chlorophyta</taxon>
        <taxon>core chlorophytes</taxon>
        <taxon>Ulvophyceae</taxon>
        <taxon>TCBD clade</taxon>
        <taxon>Bryopsidales</taxon>
        <taxon>Ostreobineae</taxon>
        <taxon>Ostreobiaceae</taxon>
        <taxon>Ostreobium</taxon>
    </lineage>
</organism>
<dbReference type="PROSITE" id="PS00793">
    <property type="entry name" value="DHPS_2"/>
    <property type="match status" value="1"/>
</dbReference>
<dbReference type="PANTHER" id="PTHR20941">
    <property type="entry name" value="FOLATE SYNTHESIS PROTEINS"/>
    <property type="match status" value="1"/>
</dbReference>
<evidence type="ECO:0000256" key="1">
    <source>
        <dbReference type="ARBA" id="ARBA00000012"/>
    </source>
</evidence>
<sequence>MLWLTARAVVRPLSSPRLLNCLSMPHCHTPRNFGSETEVVIALGSNLGNRVQNLTEALRLLEGARVKVLGHSCLYESAPVHLEDQPFFLNAAVLAKTSLSPTVLLDLVKSIELDLGRDLSNNAMRWGPRPVDLDIIFYGSKRVHTERLAIPHERWHIRDFVKAPLANLAGLQCCEGTDVQSMLAEASRLWQEEGGEALIGSRQLRRVMPFGNELLEFGKCTKVMGILNVTPDSFSDGGLFNTVDLALAQARCMVEEGADMIDIGGQSTRPRADRVPAEQEVERVVPIIKALREEPKLQNILISIDTFYGEVAKEGVRAGAHIVNDVSAGKLDRTMFRQVAELNVPYVMMHMRGNPQTMQQEENTTYRDICKEVGEELQCSVEAAMSTGVLGWNVILDPGIGFSKTHAGNVQLIRGLKRIWHEGLSGTCQQMPRLLGVSRKGFIGTITEKKDARQRDVASAAAAVACVAGGADIIRAHNAGFTRDAAIMADAIYRKK</sequence>
<keyword evidence="17" id="KW-1185">Reference proteome</keyword>
<dbReference type="NCBIfam" id="TIGR01496">
    <property type="entry name" value="DHPS"/>
    <property type="match status" value="1"/>
</dbReference>
<comment type="caution">
    <text evidence="16">The sequence shown here is derived from an EMBL/GenBank/DDBJ whole genome shotgun (WGS) entry which is preliminary data.</text>
</comment>
<dbReference type="CDD" id="cd00483">
    <property type="entry name" value="HPPK"/>
    <property type="match status" value="1"/>
</dbReference>
<comment type="pathway">
    <text evidence="5">Cofactor biosynthesis; tetrahydrofolate biosynthesis; 2-amino-4-hydroxy-6-hydroxymethyl-7,8-dihydropteridine diphosphate from 7,8-dihydroneopterin triphosphate: step 4/4.</text>
</comment>
<keyword evidence="10" id="KW-0418">Kinase</keyword>
<evidence type="ECO:0000256" key="10">
    <source>
        <dbReference type="ARBA" id="ARBA00022777"/>
    </source>
</evidence>
<dbReference type="PROSITE" id="PS00792">
    <property type="entry name" value="DHPS_1"/>
    <property type="match status" value="1"/>
</dbReference>
<dbReference type="GO" id="GO:0003848">
    <property type="term" value="F:2-amino-4-hydroxy-6-hydroxymethyldihydropteridine diphosphokinase activity"/>
    <property type="evidence" value="ECO:0007669"/>
    <property type="project" value="UniProtKB-EC"/>
</dbReference>
<dbReference type="EMBL" id="CAJHUC010000962">
    <property type="protein sequence ID" value="CAD7699160.1"/>
    <property type="molecule type" value="Genomic_DNA"/>
</dbReference>
<comment type="pathway">
    <text evidence="4">Cofactor biosynthesis; tetrahydrofolate biosynthesis; 7,8-dihydrofolate from 2-amino-4-hydroxy-6-hydroxymethyl-7,8-dihydropteridine diphosphate and 4-aminobenzoate: step 1/2.</text>
</comment>
<dbReference type="GO" id="GO:0046654">
    <property type="term" value="P:tetrahydrofolate biosynthetic process"/>
    <property type="evidence" value="ECO:0007669"/>
    <property type="project" value="TreeGrafter"/>
</dbReference>
<evidence type="ECO:0000313" key="17">
    <source>
        <dbReference type="Proteomes" id="UP000708148"/>
    </source>
</evidence>
<dbReference type="Gene3D" id="3.20.20.20">
    <property type="entry name" value="Dihydropteroate synthase-like"/>
    <property type="match status" value="1"/>
</dbReference>
<dbReference type="InterPro" id="IPR035907">
    <property type="entry name" value="Hppk_sf"/>
</dbReference>
<dbReference type="NCBIfam" id="TIGR01498">
    <property type="entry name" value="folK"/>
    <property type="match status" value="1"/>
</dbReference>
<evidence type="ECO:0000256" key="3">
    <source>
        <dbReference type="ARBA" id="ARBA00001946"/>
    </source>
</evidence>
<accession>A0A8S1IWH6</accession>
<keyword evidence="14" id="KW-0511">Multifunctional enzyme</keyword>
<keyword evidence="8" id="KW-0479">Metal-binding</keyword>
<keyword evidence="9" id="KW-0547">Nucleotide-binding</keyword>
<dbReference type="InterPro" id="IPR000550">
    <property type="entry name" value="Hppk"/>
</dbReference>
<dbReference type="SUPFAM" id="SSF55083">
    <property type="entry name" value="6-hydroxymethyl-7,8-dihydropterin pyrophosphokinase, HPPK"/>
    <property type="match status" value="1"/>
</dbReference>
<reference evidence="16" key="1">
    <citation type="submission" date="2020-12" db="EMBL/GenBank/DDBJ databases">
        <authorList>
            <person name="Iha C."/>
        </authorList>
    </citation>
    <scope>NUCLEOTIDE SEQUENCE</scope>
</reference>
<evidence type="ECO:0000256" key="6">
    <source>
        <dbReference type="ARBA" id="ARBA00009951"/>
    </source>
</evidence>
<comment type="cofactor">
    <cofactor evidence="3">
        <name>Mg(2+)</name>
        <dbReference type="ChEBI" id="CHEBI:18420"/>
    </cofactor>
</comment>
<dbReference type="PROSITE" id="PS00794">
    <property type="entry name" value="HPPK"/>
    <property type="match status" value="1"/>
</dbReference>
<feature type="domain" description="Pterin-binding" evidence="15">
    <location>
        <begin position="221"/>
        <end position="487"/>
    </location>
</feature>
<evidence type="ECO:0000256" key="14">
    <source>
        <dbReference type="ARBA" id="ARBA00023268"/>
    </source>
</evidence>
<comment type="similarity">
    <text evidence="6">In the C-terminal section; belongs to the DHPS family.</text>
</comment>
<dbReference type="GO" id="GO:0046656">
    <property type="term" value="P:folic acid biosynthetic process"/>
    <property type="evidence" value="ECO:0007669"/>
    <property type="project" value="UniProtKB-KW"/>
</dbReference>
<dbReference type="FunFam" id="3.20.20.20:FF:000006">
    <property type="entry name" value="Dihydropteroate synthase"/>
    <property type="match status" value="1"/>
</dbReference>
<evidence type="ECO:0000256" key="11">
    <source>
        <dbReference type="ARBA" id="ARBA00022840"/>
    </source>
</evidence>
<dbReference type="OrthoDB" id="615426at2759"/>